<reference evidence="5" key="1">
    <citation type="submission" date="2023-11" db="EMBL/GenBank/DDBJ databases">
        <authorList>
            <person name="De Vega J J."/>
            <person name="De Vega J J."/>
        </authorList>
    </citation>
    <scope>NUCLEOTIDE SEQUENCE</scope>
</reference>
<dbReference type="InterPro" id="IPR011009">
    <property type="entry name" value="Kinase-like_dom_sf"/>
</dbReference>
<evidence type="ECO:0000256" key="1">
    <source>
        <dbReference type="ARBA" id="ARBA00022527"/>
    </source>
</evidence>
<dbReference type="SUPFAM" id="SSF56112">
    <property type="entry name" value="Protein kinase-like (PK-like)"/>
    <property type="match status" value="1"/>
</dbReference>
<dbReference type="AlphaFoldDB" id="A0AAD2K508"/>
<evidence type="ECO:0000256" key="3">
    <source>
        <dbReference type="ARBA" id="ARBA00022777"/>
    </source>
</evidence>
<dbReference type="InterPro" id="IPR004166">
    <property type="entry name" value="a-kinase_dom"/>
</dbReference>
<comment type="caution">
    <text evidence="5">The sequence shown here is derived from an EMBL/GenBank/DDBJ whole genome shotgun (WGS) entry which is preliminary data.</text>
</comment>
<evidence type="ECO:0000259" key="4">
    <source>
        <dbReference type="PROSITE" id="PS51158"/>
    </source>
</evidence>
<dbReference type="EMBL" id="CAVNYO010000434">
    <property type="protein sequence ID" value="CAK5279012.1"/>
    <property type="molecule type" value="Genomic_DNA"/>
</dbReference>
<keyword evidence="3" id="KW-0418">Kinase</keyword>
<evidence type="ECO:0000313" key="5">
    <source>
        <dbReference type="EMBL" id="CAK5279012.1"/>
    </source>
</evidence>
<sequence length="111" mass="12415">MIEELIESPFVKFVHNRAPIPHLAPTHPLFYVAEFLCFTQHVQYEKSGGLVFISDYQGSESLLSDPQIMTAPDISKETMFGGGNVGSLFTVFPTKHKCSGYCRFFGLKPLV</sequence>
<dbReference type="Gene3D" id="3.20.200.10">
    <property type="entry name" value="MHCK/EF2 kinase"/>
    <property type="match status" value="1"/>
</dbReference>
<protein>
    <recommendedName>
        <fullName evidence="4">Alpha-type protein kinase domain-containing protein</fullName>
    </recommendedName>
</protein>
<keyword evidence="2" id="KW-0808">Transferase</keyword>
<gene>
    <name evidence="5" type="ORF">MYCIT1_LOCUS28793</name>
</gene>
<proteinExistence type="predicted"/>
<dbReference type="Pfam" id="PF02816">
    <property type="entry name" value="Alpha_kinase"/>
    <property type="match status" value="1"/>
</dbReference>
<dbReference type="GO" id="GO:0005524">
    <property type="term" value="F:ATP binding"/>
    <property type="evidence" value="ECO:0007669"/>
    <property type="project" value="InterPro"/>
</dbReference>
<keyword evidence="1" id="KW-0723">Serine/threonine-protein kinase</keyword>
<accession>A0AAD2K508</accession>
<dbReference type="GO" id="GO:0004674">
    <property type="term" value="F:protein serine/threonine kinase activity"/>
    <property type="evidence" value="ECO:0007669"/>
    <property type="project" value="UniProtKB-KW"/>
</dbReference>
<dbReference type="PROSITE" id="PS51158">
    <property type="entry name" value="ALPHA_KINASE"/>
    <property type="match status" value="1"/>
</dbReference>
<evidence type="ECO:0000313" key="6">
    <source>
        <dbReference type="Proteomes" id="UP001295794"/>
    </source>
</evidence>
<feature type="domain" description="Alpha-type protein kinase" evidence="4">
    <location>
        <begin position="1"/>
        <end position="110"/>
    </location>
</feature>
<keyword evidence="6" id="KW-1185">Reference proteome</keyword>
<evidence type="ECO:0000256" key="2">
    <source>
        <dbReference type="ARBA" id="ARBA00022679"/>
    </source>
</evidence>
<dbReference type="Proteomes" id="UP001295794">
    <property type="component" value="Unassembled WGS sequence"/>
</dbReference>
<name>A0AAD2K508_9AGAR</name>
<organism evidence="5 6">
    <name type="scientific">Mycena citricolor</name>
    <dbReference type="NCBI Taxonomy" id="2018698"/>
    <lineage>
        <taxon>Eukaryota</taxon>
        <taxon>Fungi</taxon>
        <taxon>Dikarya</taxon>
        <taxon>Basidiomycota</taxon>
        <taxon>Agaricomycotina</taxon>
        <taxon>Agaricomycetes</taxon>
        <taxon>Agaricomycetidae</taxon>
        <taxon>Agaricales</taxon>
        <taxon>Marasmiineae</taxon>
        <taxon>Mycenaceae</taxon>
        <taxon>Mycena</taxon>
    </lineage>
</organism>